<keyword evidence="2" id="KW-1185">Reference proteome</keyword>
<sequence length="67" mass="7596">MEFRTLELDIVSAEGLKNVNFFYAANVYAMVSRNTSPSAKLKTCTSCQRSDAEWQAPTYQMVSKQTH</sequence>
<evidence type="ECO:0000313" key="1">
    <source>
        <dbReference type="EMBL" id="PNT06211.1"/>
    </source>
</evidence>
<protein>
    <submittedName>
        <fullName evidence="1">Uncharacterized protein</fullName>
    </submittedName>
</protein>
<gene>
    <name evidence="1" type="ORF">POPTR_013G018500</name>
</gene>
<dbReference type="EMBL" id="CM009302">
    <property type="protein sequence ID" value="PNT06211.1"/>
    <property type="molecule type" value="Genomic_DNA"/>
</dbReference>
<organism evidence="1 2">
    <name type="scientific">Populus trichocarpa</name>
    <name type="common">Western balsam poplar</name>
    <name type="synonym">Populus balsamifera subsp. trichocarpa</name>
    <dbReference type="NCBI Taxonomy" id="3694"/>
    <lineage>
        <taxon>Eukaryota</taxon>
        <taxon>Viridiplantae</taxon>
        <taxon>Streptophyta</taxon>
        <taxon>Embryophyta</taxon>
        <taxon>Tracheophyta</taxon>
        <taxon>Spermatophyta</taxon>
        <taxon>Magnoliopsida</taxon>
        <taxon>eudicotyledons</taxon>
        <taxon>Gunneridae</taxon>
        <taxon>Pentapetalae</taxon>
        <taxon>rosids</taxon>
        <taxon>fabids</taxon>
        <taxon>Malpighiales</taxon>
        <taxon>Salicaceae</taxon>
        <taxon>Saliceae</taxon>
        <taxon>Populus</taxon>
    </lineage>
</organism>
<dbReference type="InParanoid" id="B9I7J9"/>
<evidence type="ECO:0000313" key="2">
    <source>
        <dbReference type="Proteomes" id="UP000006729"/>
    </source>
</evidence>
<dbReference type="AlphaFoldDB" id="B9I7J9"/>
<dbReference type="Proteomes" id="UP000006729">
    <property type="component" value="Chromosome 13"/>
</dbReference>
<dbReference type="HOGENOM" id="CLU_2817205_0_0_1"/>
<accession>B9I7J9</accession>
<reference evidence="1 2" key="1">
    <citation type="journal article" date="2006" name="Science">
        <title>The genome of black cottonwood, Populus trichocarpa (Torr. &amp; Gray).</title>
        <authorList>
            <person name="Tuskan G.A."/>
            <person name="Difazio S."/>
            <person name="Jansson S."/>
            <person name="Bohlmann J."/>
            <person name="Grigoriev I."/>
            <person name="Hellsten U."/>
            <person name="Putnam N."/>
            <person name="Ralph S."/>
            <person name="Rombauts S."/>
            <person name="Salamov A."/>
            <person name="Schein J."/>
            <person name="Sterck L."/>
            <person name="Aerts A."/>
            <person name="Bhalerao R.R."/>
            <person name="Bhalerao R.P."/>
            <person name="Blaudez D."/>
            <person name="Boerjan W."/>
            <person name="Brun A."/>
            <person name="Brunner A."/>
            <person name="Busov V."/>
            <person name="Campbell M."/>
            <person name="Carlson J."/>
            <person name="Chalot M."/>
            <person name="Chapman J."/>
            <person name="Chen G.L."/>
            <person name="Cooper D."/>
            <person name="Coutinho P.M."/>
            <person name="Couturier J."/>
            <person name="Covert S."/>
            <person name="Cronk Q."/>
            <person name="Cunningham R."/>
            <person name="Davis J."/>
            <person name="Degroeve S."/>
            <person name="Dejardin A."/>
            <person name="Depamphilis C."/>
            <person name="Detter J."/>
            <person name="Dirks B."/>
            <person name="Dubchak I."/>
            <person name="Duplessis S."/>
            <person name="Ehlting J."/>
            <person name="Ellis B."/>
            <person name="Gendler K."/>
            <person name="Goodstein D."/>
            <person name="Gribskov M."/>
            <person name="Grimwood J."/>
            <person name="Groover A."/>
            <person name="Gunter L."/>
            <person name="Hamberger B."/>
            <person name="Heinze B."/>
            <person name="Helariutta Y."/>
            <person name="Henrissat B."/>
            <person name="Holligan D."/>
            <person name="Holt R."/>
            <person name="Huang W."/>
            <person name="Islam-Faridi N."/>
            <person name="Jones S."/>
            <person name="Jones-Rhoades M."/>
            <person name="Jorgensen R."/>
            <person name="Joshi C."/>
            <person name="Kangasjarvi J."/>
            <person name="Karlsson J."/>
            <person name="Kelleher C."/>
            <person name="Kirkpatrick R."/>
            <person name="Kirst M."/>
            <person name="Kohler A."/>
            <person name="Kalluri U."/>
            <person name="Larimer F."/>
            <person name="Leebens-Mack J."/>
            <person name="Leple J.C."/>
            <person name="Locascio P."/>
            <person name="Lou Y."/>
            <person name="Lucas S."/>
            <person name="Martin F."/>
            <person name="Montanini B."/>
            <person name="Napoli C."/>
            <person name="Nelson D.R."/>
            <person name="Nelson C."/>
            <person name="Nieminen K."/>
            <person name="Nilsson O."/>
            <person name="Pereda V."/>
            <person name="Peter G."/>
            <person name="Philippe R."/>
            <person name="Pilate G."/>
            <person name="Poliakov A."/>
            <person name="Razumovskaya J."/>
            <person name="Richardson P."/>
            <person name="Rinaldi C."/>
            <person name="Ritland K."/>
            <person name="Rouze P."/>
            <person name="Ryaboy D."/>
            <person name="Schmutz J."/>
            <person name="Schrader J."/>
            <person name="Segerman B."/>
            <person name="Shin H."/>
            <person name="Siddiqui A."/>
            <person name="Sterky F."/>
            <person name="Terry A."/>
            <person name="Tsai C.J."/>
            <person name="Uberbacher E."/>
            <person name="Unneberg P."/>
            <person name="Vahala J."/>
            <person name="Wall K."/>
            <person name="Wessler S."/>
            <person name="Yang G."/>
            <person name="Yin T."/>
            <person name="Douglas C."/>
            <person name="Marra M."/>
            <person name="Sandberg G."/>
            <person name="Van de Peer Y."/>
            <person name="Rokhsar D."/>
        </authorList>
    </citation>
    <scope>NUCLEOTIDE SEQUENCE [LARGE SCALE GENOMIC DNA]</scope>
    <source>
        <strain evidence="2">cv. Nisqually</strain>
    </source>
</reference>
<proteinExistence type="predicted"/>
<name>B9I7J9_POPTR</name>